<keyword evidence="1" id="KW-0813">Transport</keyword>
<feature type="domain" description="Class III cytochrome C" evidence="8">
    <location>
        <begin position="59"/>
        <end position="112"/>
    </location>
</feature>
<dbReference type="Gene3D" id="3.90.10.10">
    <property type="entry name" value="Cytochrome C3"/>
    <property type="match status" value="2"/>
</dbReference>
<evidence type="ECO:0000259" key="8">
    <source>
        <dbReference type="Pfam" id="PF02085"/>
    </source>
</evidence>
<organism evidence="9 10">
    <name type="scientific">Desulfobacter postgatei</name>
    <dbReference type="NCBI Taxonomy" id="2293"/>
    <lineage>
        <taxon>Bacteria</taxon>
        <taxon>Pseudomonadati</taxon>
        <taxon>Thermodesulfobacteriota</taxon>
        <taxon>Desulfobacteria</taxon>
        <taxon>Desulfobacterales</taxon>
        <taxon>Desulfobacteraceae</taxon>
        <taxon>Desulfobacter</taxon>
    </lineage>
</organism>
<name>A0A2G6MRV4_9BACT</name>
<dbReference type="AlphaFoldDB" id="A0A2G6MRV4"/>
<dbReference type="GO" id="GO:0020037">
    <property type="term" value="F:heme binding"/>
    <property type="evidence" value="ECO:0007669"/>
    <property type="project" value="InterPro"/>
</dbReference>
<accession>A0A2G6MRV4</accession>
<feature type="transmembrane region" description="Helical" evidence="7">
    <location>
        <begin position="30"/>
        <end position="52"/>
    </location>
</feature>
<dbReference type="Pfam" id="PF02085">
    <property type="entry name" value="Cytochrom_CIII"/>
    <property type="match status" value="1"/>
</dbReference>
<evidence type="ECO:0000256" key="6">
    <source>
        <dbReference type="SAM" id="MobiDB-lite"/>
    </source>
</evidence>
<dbReference type="GO" id="GO:0009055">
    <property type="term" value="F:electron transfer activity"/>
    <property type="evidence" value="ECO:0007669"/>
    <property type="project" value="InterPro"/>
</dbReference>
<keyword evidence="7" id="KW-0812">Transmembrane</keyword>
<keyword evidence="2" id="KW-0349">Heme</keyword>
<keyword evidence="7" id="KW-0472">Membrane</keyword>
<dbReference type="SUPFAM" id="SSF48695">
    <property type="entry name" value="Multiheme cytochromes"/>
    <property type="match status" value="2"/>
</dbReference>
<dbReference type="InterPro" id="IPR020942">
    <property type="entry name" value="Cyt_c_III_dom"/>
</dbReference>
<evidence type="ECO:0000256" key="2">
    <source>
        <dbReference type="ARBA" id="ARBA00022617"/>
    </source>
</evidence>
<protein>
    <submittedName>
        <fullName evidence="9">Cytochrome C</fullName>
    </submittedName>
</protein>
<dbReference type="Proteomes" id="UP000231203">
    <property type="component" value="Unassembled WGS sequence"/>
</dbReference>
<keyword evidence="3" id="KW-0479">Metal-binding</keyword>
<gene>
    <name evidence="9" type="ORF">CSA25_03410</name>
</gene>
<dbReference type="EMBL" id="PDTI01000029">
    <property type="protein sequence ID" value="PIE62804.1"/>
    <property type="molecule type" value="Genomic_DNA"/>
</dbReference>
<evidence type="ECO:0000256" key="3">
    <source>
        <dbReference type="ARBA" id="ARBA00022723"/>
    </source>
</evidence>
<dbReference type="PANTHER" id="PTHR39425">
    <property type="entry name" value="LIPOPROTEIN CYTOCHROME C"/>
    <property type="match status" value="1"/>
</dbReference>
<proteinExistence type="predicted"/>
<dbReference type="InterPro" id="IPR036280">
    <property type="entry name" value="Multihaem_cyt_sf"/>
</dbReference>
<evidence type="ECO:0000313" key="10">
    <source>
        <dbReference type="Proteomes" id="UP000231203"/>
    </source>
</evidence>
<reference evidence="9 10" key="1">
    <citation type="submission" date="2017-10" db="EMBL/GenBank/DDBJ databases">
        <title>Novel microbial diversity and functional potential in the marine mammal oral microbiome.</title>
        <authorList>
            <person name="Dudek N.K."/>
            <person name="Sun C.L."/>
            <person name="Burstein D."/>
            <person name="Kantor R.S."/>
            <person name="Aliaga Goltsman D.S."/>
            <person name="Bik E.M."/>
            <person name="Thomas B.C."/>
            <person name="Banfield J.F."/>
            <person name="Relman D.A."/>
        </authorList>
    </citation>
    <scope>NUCLEOTIDE SEQUENCE [LARGE SCALE GENOMIC DNA]</scope>
    <source>
        <strain evidence="9">DOLJORAL78_47_202</strain>
    </source>
</reference>
<evidence type="ECO:0000256" key="5">
    <source>
        <dbReference type="ARBA" id="ARBA00023004"/>
    </source>
</evidence>
<evidence type="ECO:0000256" key="4">
    <source>
        <dbReference type="ARBA" id="ARBA00022982"/>
    </source>
</evidence>
<feature type="region of interest" description="Disordered" evidence="6">
    <location>
        <begin position="1"/>
        <end position="24"/>
    </location>
</feature>
<comment type="caution">
    <text evidence="9">The sequence shown here is derived from an EMBL/GenBank/DDBJ whole genome shotgun (WGS) entry which is preliminary data.</text>
</comment>
<evidence type="ECO:0000313" key="9">
    <source>
        <dbReference type="EMBL" id="PIE62804.1"/>
    </source>
</evidence>
<evidence type="ECO:0000256" key="7">
    <source>
        <dbReference type="SAM" id="Phobius"/>
    </source>
</evidence>
<dbReference type="InterPro" id="IPR053547">
    <property type="entry name" value="Multiheme_cyt_c_menaq_reduct"/>
</dbReference>
<dbReference type="NCBIfam" id="NF041781">
    <property type="entry name" value="mnquin_red_QrcA"/>
    <property type="match status" value="1"/>
</dbReference>
<dbReference type="GO" id="GO:0046872">
    <property type="term" value="F:metal ion binding"/>
    <property type="evidence" value="ECO:0007669"/>
    <property type="project" value="UniProtKB-KW"/>
</dbReference>
<evidence type="ECO:0000256" key="1">
    <source>
        <dbReference type="ARBA" id="ARBA00022448"/>
    </source>
</evidence>
<dbReference type="PANTHER" id="PTHR39425:SF1">
    <property type="entry name" value="CYTOCHROME C7-LIKE DOMAIN-CONTAINING PROTEIN"/>
    <property type="match status" value="1"/>
</dbReference>
<dbReference type="CDD" id="cd08168">
    <property type="entry name" value="Cytochrom_C3"/>
    <property type="match status" value="1"/>
</dbReference>
<sequence length="223" mass="24978">MSELENKANDGAGGGAHHDTDKGPEDDKGLGLGVIFFMGAFLVSFLSGWLLFPKLLYSKKEQPFNFDHNLHVEETGDCDACHFIREDGTFSGIPGIESCMECHTDEPMGETEDEAVFVEKYVAQGKEVPWLVYAKQPDCVFFSHAAHTVAGGMDCHTCHGHIGESSSSRPYEENRITGYSRDIWGKNIWGIKKNSWDRMKMDDCADCHLEKMGHQGYCFQCHK</sequence>
<keyword evidence="5" id="KW-0408">Iron</keyword>
<keyword evidence="7" id="KW-1133">Transmembrane helix</keyword>
<keyword evidence="4" id="KW-0249">Electron transport</keyword>